<dbReference type="InterPro" id="IPR018721">
    <property type="entry name" value="DUF2252"/>
</dbReference>
<reference evidence="1 2" key="1">
    <citation type="submission" date="2017-05" db="EMBL/GenBank/DDBJ databases">
        <authorList>
            <person name="Varghese N."/>
            <person name="Submissions S."/>
        </authorList>
    </citation>
    <scope>NUCLEOTIDE SEQUENCE [LARGE SCALE GENOMIC DNA]</scope>
    <source>
        <strain evidence="1 2">DSM 19036</strain>
    </source>
</reference>
<keyword evidence="2" id="KW-1185">Reference proteome</keyword>
<dbReference type="Pfam" id="PF10009">
    <property type="entry name" value="DUF2252"/>
    <property type="match status" value="1"/>
</dbReference>
<dbReference type="PANTHER" id="PTHR39441:SF1">
    <property type="entry name" value="DUF2252 DOMAIN-CONTAINING PROTEIN"/>
    <property type="match status" value="1"/>
</dbReference>
<gene>
    <name evidence="1" type="ORF">SAMN06265348_104220</name>
</gene>
<accession>A0A521CUH0</accession>
<dbReference type="RefSeq" id="WP_142527920.1">
    <property type="nucleotide sequence ID" value="NZ_CBCSJO010000001.1"/>
</dbReference>
<protein>
    <submittedName>
        <fullName evidence="1">Uncharacterized conserved protein, DUF2252 family</fullName>
    </submittedName>
</protein>
<dbReference type="PANTHER" id="PTHR39441">
    <property type="entry name" value="DUF2252 DOMAIN-CONTAINING PROTEIN"/>
    <property type="match status" value="1"/>
</dbReference>
<dbReference type="EMBL" id="FXTN01000004">
    <property type="protein sequence ID" value="SMO63104.1"/>
    <property type="molecule type" value="Genomic_DNA"/>
</dbReference>
<sequence>MSALSDELKAFNRNRLPEMAKLKYEAMTENAFRFFRGTCHLFYQRLSGVKGFPRSPLTWICGDLHLENFGSYKGNNKLVYFDLNDFDEAVLAPAIWEVIRLVTSIFIAFDALDIDQGQAQSIASLFVNTYAATLLTGKAVSIDPRTSKGILNEFLKKAEKSTYREVLEKRTENKGSKVVLSLKHERHFKLKKALKSQLEEHITQWIRKSNDGPYNYKVKDAVFRLAGTGSIGVKRYLILLKSTNVKEKYLIVDMKQSFPSSLEPYLKAGQPNWPNQAERIIAVQKRMQNVYPSLLSTTEFRGEDYVIQELQPVKDTLEFKMIKDRYRDIYQVVDDMAVLTSSAQLRSGGMNGSAITDELKEFASRVGAWRQPVLDYALNYAAEVKADYKEFVKEFGDKVYDNQYHMSNTVEVD</sequence>
<evidence type="ECO:0000313" key="2">
    <source>
        <dbReference type="Proteomes" id="UP000320300"/>
    </source>
</evidence>
<organism evidence="1 2">
    <name type="scientific">Pedobacter westerhofensis</name>
    <dbReference type="NCBI Taxonomy" id="425512"/>
    <lineage>
        <taxon>Bacteria</taxon>
        <taxon>Pseudomonadati</taxon>
        <taxon>Bacteroidota</taxon>
        <taxon>Sphingobacteriia</taxon>
        <taxon>Sphingobacteriales</taxon>
        <taxon>Sphingobacteriaceae</taxon>
        <taxon>Pedobacter</taxon>
    </lineage>
</organism>
<evidence type="ECO:0000313" key="1">
    <source>
        <dbReference type="EMBL" id="SMO63104.1"/>
    </source>
</evidence>
<proteinExistence type="predicted"/>
<name>A0A521CUH0_9SPHI</name>
<dbReference type="Proteomes" id="UP000320300">
    <property type="component" value="Unassembled WGS sequence"/>
</dbReference>
<dbReference type="AlphaFoldDB" id="A0A521CUH0"/>
<dbReference type="OrthoDB" id="1491115at2"/>